<dbReference type="InterPro" id="IPR017972">
    <property type="entry name" value="Cyt_P450_CS"/>
</dbReference>
<dbReference type="InterPro" id="IPR001128">
    <property type="entry name" value="Cyt_P450"/>
</dbReference>
<evidence type="ECO:0000256" key="6">
    <source>
        <dbReference type="ARBA" id="ARBA00023004"/>
    </source>
</evidence>
<dbReference type="PANTHER" id="PTHR47955:SF8">
    <property type="entry name" value="CYTOCHROME P450 71D11-LIKE"/>
    <property type="match status" value="1"/>
</dbReference>
<evidence type="ECO:0000313" key="11">
    <source>
        <dbReference type="Proteomes" id="UP000634136"/>
    </source>
</evidence>
<dbReference type="EMBL" id="JAAIUW010000008">
    <property type="protein sequence ID" value="KAF7820190.1"/>
    <property type="molecule type" value="Genomic_DNA"/>
</dbReference>
<reference evidence="10" key="1">
    <citation type="submission" date="2020-09" db="EMBL/GenBank/DDBJ databases">
        <title>Genome-Enabled Discovery of Anthraquinone Biosynthesis in Senna tora.</title>
        <authorList>
            <person name="Kang S.-H."/>
            <person name="Pandey R.P."/>
            <person name="Lee C.-M."/>
            <person name="Sim J.-S."/>
            <person name="Jeong J.-T."/>
            <person name="Choi B.-S."/>
            <person name="Jung M."/>
            <person name="Ginzburg D."/>
            <person name="Zhao K."/>
            <person name="Won S.Y."/>
            <person name="Oh T.-J."/>
            <person name="Yu Y."/>
            <person name="Kim N.-H."/>
            <person name="Lee O.R."/>
            <person name="Lee T.-H."/>
            <person name="Bashyal P."/>
            <person name="Kim T.-S."/>
            <person name="Lee W.-H."/>
            <person name="Kawkins C."/>
            <person name="Kim C.-K."/>
            <person name="Kim J.S."/>
            <person name="Ahn B.O."/>
            <person name="Rhee S.Y."/>
            <person name="Sohng J.K."/>
        </authorList>
    </citation>
    <scope>NUCLEOTIDE SEQUENCE</scope>
    <source>
        <tissue evidence="10">Leaf</tissue>
    </source>
</reference>
<evidence type="ECO:0000256" key="9">
    <source>
        <dbReference type="RuleBase" id="RU000461"/>
    </source>
</evidence>
<dbReference type="OrthoDB" id="1470350at2759"/>
<dbReference type="GO" id="GO:0005506">
    <property type="term" value="F:iron ion binding"/>
    <property type="evidence" value="ECO:0007669"/>
    <property type="project" value="InterPro"/>
</dbReference>
<accession>A0A834WED9</accession>
<dbReference type="GO" id="GO:0016705">
    <property type="term" value="F:oxidoreductase activity, acting on paired donors, with incorporation or reduction of molecular oxygen"/>
    <property type="evidence" value="ECO:0007669"/>
    <property type="project" value="InterPro"/>
</dbReference>
<dbReference type="Pfam" id="PF00067">
    <property type="entry name" value="p450"/>
    <property type="match status" value="1"/>
</dbReference>
<dbReference type="Proteomes" id="UP000634136">
    <property type="component" value="Unassembled WGS sequence"/>
</dbReference>
<dbReference type="PANTHER" id="PTHR47955">
    <property type="entry name" value="CYTOCHROME P450 FAMILY 71 PROTEIN"/>
    <property type="match status" value="1"/>
</dbReference>
<evidence type="ECO:0000256" key="8">
    <source>
        <dbReference type="PIRSR" id="PIRSR602401-1"/>
    </source>
</evidence>
<keyword evidence="7 9" id="KW-0503">Monooxygenase</keyword>
<dbReference type="AlphaFoldDB" id="A0A834WED9"/>
<evidence type="ECO:0000256" key="3">
    <source>
        <dbReference type="ARBA" id="ARBA00022617"/>
    </source>
</evidence>
<dbReference type="PROSITE" id="PS00086">
    <property type="entry name" value="CYTOCHROME_P450"/>
    <property type="match status" value="1"/>
</dbReference>
<protein>
    <submittedName>
        <fullName evidence="10">Premnaspirodiene oxygenase-like</fullName>
    </submittedName>
</protein>
<keyword evidence="3 8" id="KW-0349">Heme</keyword>
<dbReference type="PRINTS" id="PR00463">
    <property type="entry name" value="EP450I"/>
</dbReference>
<dbReference type="Gene3D" id="1.10.630.10">
    <property type="entry name" value="Cytochrome P450"/>
    <property type="match status" value="1"/>
</dbReference>
<keyword evidence="11" id="KW-1185">Reference proteome</keyword>
<proteinExistence type="inferred from homology"/>
<dbReference type="GO" id="GO:0020037">
    <property type="term" value="F:heme binding"/>
    <property type="evidence" value="ECO:0007669"/>
    <property type="project" value="InterPro"/>
</dbReference>
<dbReference type="GO" id="GO:0004497">
    <property type="term" value="F:monooxygenase activity"/>
    <property type="evidence" value="ECO:0007669"/>
    <property type="project" value="UniProtKB-KW"/>
</dbReference>
<evidence type="ECO:0000256" key="4">
    <source>
        <dbReference type="ARBA" id="ARBA00022723"/>
    </source>
</evidence>
<evidence type="ECO:0000256" key="1">
    <source>
        <dbReference type="ARBA" id="ARBA00001971"/>
    </source>
</evidence>
<comment type="similarity">
    <text evidence="2 9">Belongs to the cytochrome P450 family.</text>
</comment>
<keyword evidence="4 8" id="KW-0479">Metal-binding</keyword>
<feature type="binding site" description="axial binding residue" evidence="8">
    <location>
        <position position="438"/>
    </location>
    <ligand>
        <name>heme</name>
        <dbReference type="ChEBI" id="CHEBI:30413"/>
    </ligand>
    <ligandPart>
        <name>Fe</name>
        <dbReference type="ChEBI" id="CHEBI:18248"/>
    </ligandPart>
</feature>
<evidence type="ECO:0000313" key="10">
    <source>
        <dbReference type="EMBL" id="KAF7820190.1"/>
    </source>
</evidence>
<dbReference type="InterPro" id="IPR036396">
    <property type="entry name" value="Cyt_P450_sf"/>
</dbReference>
<dbReference type="PRINTS" id="PR00385">
    <property type="entry name" value="P450"/>
</dbReference>
<dbReference type="SUPFAM" id="SSF48264">
    <property type="entry name" value="Cytochrome P450"/>
    <property type="match status" value="1"/>
</dbReference>
<sequence length="504" mass="57069">MNRSSKSSTTSSNLLPLPPGPWKLPLIGSMHHLLFPSGSLPHIRLRDLSQKHGPHLMHIQLCERSTIVASSPEAAREIYKTHDLNFAQRPPSIAGNIVTYGCTGIALSPYGHYWRHIRKLCTMELLSTKRVRSYHSIRQEEVLSLMTFVARNQGSCINLGEKIFHLMYAVISRASFGERFKEQEKVYEVVKAIVVEAGLLGVTDLFPSKKWLQVVSGERRKYEELHRKVDEVLDDIINGVALKVEEGEAEGLLPVLLNLKDQDDLELPLTMDNVKAVILVSIYIYIYAYISVSDIFVGATETSSITIEWAMSELLRNPGAMRRAQEEVREAFRSKGYIDDETSIEKLDYLKAVIKETLRLHPPLPLTAPRVARESCHILGFHIPKGAQVFVNAWAIMRDPNHWAQPERFYPERFLGSGIDFTSPHFHYKPFGSGKRICPGMLFALPNLEVPLAHLLFHFDWELPFGTTPQNLDMSEAFGSSVKKKKDLFVIPTTYAEVPILTTK</sequence>
<evidence type="ECO:0000256" key="5">
    <source>
        <dbReference type="ARBA" id="ARBA00023002"/>
    </source>
</evidence>
<comment type="cofactor">
    <cofactor evidence="1 8">
        <name>heme</name>
        <dbReference type="ChEBI" id="CHEBI:30413"/>
    </cofactor>
</comment>
<dbReference type="InterPro" id="IPR002401">
    <property type="entry name" value="Cyt_P450_E_grp-I"/>
</dbReference>
<dbReference type="FunFam" id="1.10.630.10:FF:000043">
    <property type="entry name" value="Cytochrome P450 99A2"/>
    <property type="match status" value="1"/>
</dbReference>
<evidence type="ECO:0000256" key="2">
    <source>
        <dbReference type="ARBA" id="ARBA00010617"/>
    </source>
</evidence>
<name>A0A834WED9_9FABA</name>
<evidence type="ECO:0000256" key="7">
    <source>
        <dbReference type="ARBA" id="ARBA00023033"/>
    </source>
</evidence>
<comment type="caution">
    <text evidence="10">The sequence shown here is derived from an EMBL/GenBank/DDBJ whole genome shotgun (WGS) entry which is preliminary data.</text>
</comment>
<dbReference type="CDD" id="cd11072">
    <property type="entry name" value="CYP71-like"/>
    <property type="match status" value="1"/>
</dbReference>
<keyword evidence="6 8" id="KW-0408">Iron</keyword>
<keyword evidence="5 9" id="KW-0560">Oxidoreductase</keyword>
<organism evidence="10 11">
    <name type="scientific">Senna tora</name>
    <dbReference type="NCBI Taxonomy" id="362788"/>
    <lineage>
        <taxon>Eukaryota</taxon>
        <taxon>Viridiplantae</taxon>
        <taxon>Streptophyta</taxon>
        <taxon>Embryophyta</taxon>
        <taxon>Tracheophyta</taxon>
        <taxon>Spermatophyta</taxon>
        <taxon>Magnoliopsida</taxon>
        <taxon>eudicotyledons</taxon>
        <taxon>Gunneridae</taxon>
        <taxon>Pentapetalae</taxon>
        <taxon>rosids</taxon>
        <taxon>fabids</taxon>
        <taxon>Fabales</taxon>
        <taxon>Fabaceae</taxon>
        <taxon>Caesalpinioideae</taxon>
        <taxon>Cassia clade</taxon>
        <taxon>Senna</taxon>
    </lineage>
</organism>
<gene>
    <name evidence="10" type="ORF">G2W53_025645</name>
</gene>